<feature type="transmembrane region" description="Helical" evidence="1">
    <location>
        <begin position="59"/>
        <end position="77"/>
    </location>
</feature>
<sequence>MNDTVTLVTGIAVGLALIDAMLFAASATLQHHAVSDKQADGHLTMRGLLSVVKQRRWQAGIALGGLAVLLHAIALLLAPLRVVQPVGVLAVPIAVLLTAARVRLRPPRGVVLGAALAVTGVVSFVIVSAGSVTSHPPRGSAVVAACLVVAALVVLLTFAGLASRGWLRCVAYATAAATAFGLVSALVRAVSLSVTSGEAELLDTGTLLAGAVILVVTVGGGWLVQQAYAAGAPAVVVASLTVVDPIVAVLLGAVLLGEGAHTPLGLWLVMGAATAAAVAGVITLAKHHPDATTRATPVEVLLEASRP</sequence>
<evidence type="ECO:0008006" key="4">
    <source>
        <dbReference type="Google" id="ProtNLM"/>
    </source>
</evidence>
<organism evidence="2 3">
    <name type="scientific">Promicromonospora alba</name>
    <dbReference type="NCBI Taxonomy" id="1616110"/>
    <lineage>
        <taxon>Bacteria</taxon>
        <taxon>Bacillati</taxon>
        <taxon>Actinomycetota</taxon>
        <taxon>Actinomycetes</taxon>
        <taxon>Micrococcales</taxon>
        <taxon>Promicromonosporaceae</taxon>
        <taxon>Promicromonospora</taxon>
    </lineage>
</organism>
<dbReference type="EMBL" id="JBHSFI010000010">
    <property type="protein sequence ID" value="MFC4632039.1"/>
    <property type="molecule type" value="Genomic_DNA"/>
</dbReference>
<dbReference type="PANTHER" id="PTHR40761:SF1">
    <property type="entry name" value="CONSERVED INTEGRAL MEMBRANE ALANINE VALINE AND LEUCINE RICH PROTEIN-RELATED"/>
    <property type="match status" value="1"/>
</dbReference>
<evidence type="ECO:0000256" key="1">
    <source>
        <dbReference type="SAM" id="Phobius"/>
    </source>
</evidence>
<evidence type="ECO:0000313" key="3">
    <source>
        <dbReference type="Proteomes" id="UP001596011"/>
    </source>
</evidence>
<keyword evidence="3" id="KW-1185">Reference proteome</keyword>
<dbReference type="Proteomes" id="UP001596011">
    <property type="component" value="Unassembled WGS sequence"/>
</dbReference>
<comment type="caution">
    <text evidence="2">The sequence shown here is derived from an EMBL/GenBank/DDBJ whole genome shotgun (WGS) entry which is preliminary data.</text>
</comment>
<feature type="transmembrane region" description="Helical" evidence="1">
    <location>
        <begin position="83"/>
        <end position="102"/>
    </location>
</feature>
<feature type="transmembrane region" description="Helical" evidence="1">
    <location>
        <begin position="231"/>
        <end position="254"/>
    </location>
</feature>
<dbReference type="RefSeq" id="WP_377142253.1">
    <property type="nucleotide sequence ID" value="NZ_JBHSFI010000010.1"/>
</dbReference>
<reference evidence="3" key="1">
    <citation type="journal article" date="2019" name="Int. J. Syst. Evol. Microbiol.">
        <title>The Global Catalogue of Microorganisms (GCM) 10K type strain sequencing project: providing services to taxonomists for standard genome sequencing and annotation.</title>
        <authorList>
            <consortium name="The Broad Institute Genomics Platform"/>
            <consortium name="The Broad Institute Genome Sequencing Center for Infectious Disease"/>
            <person name="Wu L."/>
            <person name="Ma J."/>
        </authorList>
    </citation>
    <scope>NUCLEOTIDE SEQUENCE [LARGE SCALE GENOMIC DNA]</scope>
    <source>
        <strain evidence="3">CCUG 42722</strain>
    </source>
</reference>
<feature type="transmembrane region" description="Helical" evidence="1">
    <location>
        <begin position="6"/>
        <end position="29"/>
    </location>
</feature>
<feature type="transmembrane region" description="Helical" evidence="1">
    <location>
        <begin position="169"/>
        <end position="187"/>
    </location>
</feature>
<feature type="transmembrane region" description="Helical" evidence="1">
    <location>
        <begin position="207"/>
        <end position="224"/>
    </location>
</feature>
<feature type="transmembrane region" description="Helical" evidence="1">
    <location>
        <begin position="266"/>
        <end position="285"/>
    </location>
</feature>
<keyword evidence="1" id="KW-0472">Membrane</keyword>
<feature type="transmembrane region" description="Helical" evidence="1">
    <location>
        <begin position="141"/>
        <end position="162"/>
    </location>
</feature>
<accession>A0ABV9HP98</accession>
<feature type="transmembrane region" description="Helical" evidence="1">
    <location>
        <begin position="109"/>
        <end position="129"/>
    </location>
</feature>
<proteinExistence type="predicted"/>
<protein>
    <recommendedName>
        <fullName evidence="4">Magnesium transporter NIPA</fullName>
    </recommendedName>
</protein>
<dbReference type="PANTHER" id="PTHR40761">
    <property type="entry name" value="CONSERVED INTEGRAL MEMBRANE ALANINE VALINE AND LEUCINE RICH PROTEIN-RELATED"/>
    <property type="match status" value="1"/>
</dbReference>
<keyword evidence="1" id="KW-0812">Transmembrane</keyword>
<evidence type="ECO:0000313" key="2">
    <source>
        <dbReference type="EMBL" id="MFC4632039.1"/>
    </source>
</evidence>
<keyword evidence="1" id="KW-1133">Transmembrane helix</keyword>
<gene>
    <name evidence="2" type="ORF">ACFO6V_27610</name>
</gene>
<name>A0ABV9HP98_9MICO</name>